<accession>A0A1Y1SAQ3</accession>
<dbReference type="GO" id="GO:0000176">
    <property type="term" value="C:nuclear exosome (RNase complex)"/>
    <property type="evidence" value="ECO:0007669"/>
    <property type="project" value="UniProtKB-ARBA"/>
</dbReference>
<dbReference type="Proteomes" id="UP000192639">
    <property type="component" value="Unassembled WGS sequence"/>
</dbReference>
<dbReference type="GO" id="GO:0000177">
    <property type="term" value="C:cytoplasmic exosome (RNase complex)"/>
    <property type="evidence" value="ECO:0007669"/>
    <property type="project" value="TreeGrafter"/>
</dbReference>
<evidence type="ECO:0000313" key="2">
    <source>
        <dbReference type="Proteomes" id="UP000192639"/>
    </source>
</evidence>
<dbReference type="AlphaFoldDB" id="A0A1Y1SAQ3"/>
<dbReference type="InterPro" id="IPR027408">
    <property type="entry name" value="PNPase/RNase_PH_dom_sf"/>
</dbReference>
<dbReference type="GO" id="GO:0071028">
    <property type="term" value="P:nuclear mRNA surveillance"/>
    <property type="evidence" value="ECO:0007669"/>
    <property type="project" value="TreeGrafter"/>
</dbReference>
<protein>
    <submittedName>
        <fullName evidence="1">Component of the 3 5 exoribonuclease for 3 processing of 5.8S rRNA</fullName>
    </submittedName>
</protein>
<dbReference type="PANTHER" id="PTHR11953">
    <property type="entry name" value="EXOSOME COMPLEX COMPONENT"/>
    <property type="match status" value="1"/>
</dbReference>
<dbReference type="InterPro" id="IPR050080">
    <property type="entry name" value="RNase_PH"/>
</dbReference>
<dbReference type="OrthoDB" id="437922at2759"/>
<dbReference type="InterPro" id="IPR036345">
    <property type="entry name" value="ExoRNase_PH_dom2_sf"/>
</dbReference>
<dbReference type="Gene3D" id="3.30.230.70">
    <property type="entry name" value="GHMP Kinase, N-terminal domain"/>
    <property type="match status" value="1"/>
</dbReference>
<gene>
    <name evidence="1" type="ORF">ECANGB1_2513</name>
</gene>
<dbReference type="InterPro" id="IPR020568">
    <property type="entry name" value="Ribosomal_Su5_D2-typ_SF"/>
</dbReference>
<organism evidence="1 2">
    <name type="scientific">Enterospora canceri</name>
    <dbReference type="NCBI Taxonomy" id="1081671"/>
    <lineage>
        <taxon>Eukaryota</taxon>
        <taxon>Fungi</taxon>
        <taxon>Fungi incertae sedis</taxon>
        <taxon>Microsporidia</taxon>
        <taxon>Enterocytozoonidae</taxon>
        <taxon>Enterospora</taxon>
    </lineage>
</organism>
<dbReference type="SUPFAM" id="SSF55666">
    <property type="entry name" value="Ribonuclease PH domain 2-like"/>
    <property type="match status" value="1"/>
</dbReference>
<name>A0A1Y1SAQ3_9MICR</name>
<dbReference type="SUPFAM" id="SSF54211">
    <property type="entry name" value="Ribosomal protein S5 domain 2-like"/>
    <property type="match status" value="1"/>
</dbReference>
<comment type="caution">
    <text evidence="1">The sequence shown here is derived from an EMBL/GenBank/DDBJ whole genome shotgun (WGS) entry which is preliminary data.</text>
</comment>
<sequence>MKYVDEFMSKFRVDGRLEYETRLIDVQLYNDTETGYAEIRQGRTHVRTQLDSTTERSKFKMNLKYLQADSVTERQKYQIKSKIEKIFSDIMRSSGTSVTVLVVEDNGGLIAAIINCITLCLTHCSVPIADMAIAVSYNTGIDLCKKEENGPFIALLVYLSNTKKVIYFDAAGSFTRTSFIECTEAAKLACQNIASQFKTTLLTSNDSR</sequence>
<proteinExistence type="predicted"/>
<dbReference type="GO" id="GO:0003723">
    <property type="term" value="F:RNA binding"/>
    <property type="evidence" value="ECO:0007669"/>
    <property type="project" value="TreeGrafter"/>
</dbReference>
<keyword evidence="2" id="KW-1185">Reference proteome</keyword>
<dbReference type="GO" id="GO:0016075">
    <property type="term" value="P:rRNA catabolic process"/>
    <property type="evidence" value="ECO:0007669"/>
    <property type="project" value="TreeGrafter"/>
</dbReference>
<dbReference type="GO" id="GO:0005730">
    <property type="term" value="C:nucleolus"/>
    <property type="evidence" value="ECO:0007669"/>
    <property type="project" value="TreeGrafter"/>
</dbReference>
<dbReference type="PANTHER" id="PTHR11953:SF0">
    <property type="entry name" value="EXOSOME COMPLEX COMPONENT RRP41"/>
    <property type="match status" value="1"/>
</dbReference>
<evidence type="ECO:0000313" key="1">
    <source>
        <dbReference type="EMBL" id="ORD95122.1"/>
    </source>
</evidence>
<dbReference type="VEuPathDB" id="MicrosporidiaDB:ECANGB1_2513"/>
<dbReference type="EMBL" id="LWDP01000002">
    <property type="protein sequence ID" value="ORD95122.1"/>
    <property type="molecule type" value="Genomic_DNA"/>
</dbReference>
<reference evidence="1 2" key="1">
    <citation type="journal article" date="2017" name="Environ. Microbiol.">
        <title>Decay of the glycolytic pathway and adaptation to intranuclear parasitism within Enterocytozoonidae microsporidia.</title>
        <authorList>
            <person name="Wiredu Boakye D."/>
            <person name="Jaroenlak P."/>
            <person name="Prachumwat A."/>
            <person name="Williams T.A."/>
            <person name="Bateman K.S."/>
            <person name="Itsathitphaisarn O."/>
            <person name="Sritunyalucksana K."/>
            <person name="Paszkiewicz K.H."/>
            <person name="Moore K.A."/>
            <person name="Stentiford G.D."/>
            <person name="Williams B.A."/>
        </authorList>
    </citation>
    <scope>NUCLEOTIDE SEQUENCE [LARGE SCALE GENOMIC DNA]</scope>
    <source>
        <strain evidence="1 2">GB1</strain>
    </source>
</reference>
<dbReference type="GO" id="GO:0034475">
    <property type="term" value="P:U4 snRNA 3'-end processing"/>
    <property type="evidence" value="ECO:0007669"/>
    <property type="project" value="TreeGrafter"/>
</dbReference>
<dbReference type="GO" id="GO:0071051">
    <property type="term" value="P:poly(A)-dependent snoRNA 3'-end processing"/>
    <property type="evidence" value="ECO:0007669"/>
    <property type="project" value="TreeGrafter"/>
</dbReference>